<evidence type="ECO:0000313" key="2">
    <source>
        <dbReference type="Proteomes" id="UP001187221"/>
    </source>
</evidence>
<organism evidence="1 2">
    <name type="scientific">Novosphingobium pituita</name>
    <dbReference type="NCBI Taxonomy" id="3056842"/>
    <lineage>
        <taxon>Bacteria</taxon>
        <taxon>Pseudomonadati</taxon>
        <taxon>Pseudomonadota</taxon>
        <taxon>Alphaproteobacteria</taxon>
        <taxon>Sphingomonadales</taxon>
        <taxon>Sphingomonadaceae</taxon>
        <taxon>Novosphingobium</taxon>
    </lineage>
</organism>
<dbReference type="RefSeq" id="WP_317973791.1">
    <property type="nucleotide sequence ID" value="NZ_BTFW01000001.1"/>
</dbReference>
<dbReference type="EMBL" id="BTFW01000001">
    <property type="protein sequence ID" value="GMM59965.1"/>
    <property type="molecule type" value="Genomic_DNA"/>
</dbReference>
<evidence type="ECO:0000313" key="1">
    <source>
        <dbReference type="EMBL" id="GMM59965.1"/>
    </source>
</evidence>
<sequence>MSSLYKISWTKRVCYCRLFVWAAYSVRNRRYGGLIWILWHPREWFKFGSGLDCD</sequence>
<proteinExistence type="predicted"/>
<dbReference type="Proteomes" id="UP001187221">
    <property type="component" value="Unassembled WGS sequence"/>
</dbReference>
<gene>
    <name evidence="1" type="ORF">NUTIK01_07420</name>
</gene>
<accession>A0ABQ6P407</accession>
<name>A0ABQ6P407_9SPHN</name>
<keyword evidence="2" id="KW-1185">Reference proteome</keyword>
<reference evidence="1 2" key="1">
    <citation type="submission" date="2023-06" db="EMBL/GenBank/DDBJ databases">
        <title>Draft genome sequence of Novosphingobium sp. strain IK01.</title>
        <authorList>
            <person name="Hatamoto M."/>
            <person name="Ikarashi T."/>
            <person name="Yamaguchi T."/>
        </authorList>
    </citation>
    <scope>NUCLEOTIDE SEQUENCE [LARGE SCALE GENOMIC DNA]</scope>
    <source>
        <strain evidence="1 2">IK01</strain>
    </source>
</reference>
<protein>
    <submittedName>
        <fullName evidence="1">Uncharacterized protein</fullName>
    </submittedName>
</protein>
<comment type="caution">
    <text evidence="1">The sequence shown here is derived from an EMBL/GenBank/DDBJ whole genome shotgun (WGS) entry which is preliminary data.</text>
</comment>